<name>A0A8H7YDE4_AJECA</name>
<dbReference type="Proteomes" id="UP000670092">
    <property type="component" value="Unassembled WGS sequence"/>
</dbReference>
<dbReference type="EMBL" id="JAEVHI010000007">
    <property type="protein sequence ID" value="KAG5287790.1"/>
    <property type="molecule type" value="Genomic_DNA"/>
</dbReference>
<accession>A0A8H7YDE4</accession>
<evidence type="ECO:0000313" key="1">
    <source>
        <dbReference type="EMBL" id="KAG5287790.1"/>
    </source>
</evidence>
<proteinExistence type="predicted"/>
<dbReference type="VEuPathDB" id="FungiDB:I7I52_11672"/>
<sequence length="130" mass="14574">MKYLGLFADYRFPSYKLQKKQKKKNYHPSVDITKPTAITNACVHRFPLAMFIWRRRISVLLILVSKLSTASPWISAALLSKTSTSKISSFDQPFFSRSSFTAFPPDRVSLDTTKALIASSVIVGPNGSEI</sequence>
<protein>
    <submittedName>
        <fullName evidence="1">Uncharacterized protein</fullName>
    </submittedName>
</protein>
<dbReference type="AlphaFoldDB" id="A0A8H7YDE4"/>
<organism evidence="1 2">
    <name type="scientific">Ajellomyces capsulatus</name>
    <name type="common">Darling's disease fungus</name>
    <name type="synonym">Histoplasma capsulatum</name>
    <dbReference type="NCBI Taxonomy" id="5037"/>
    <lineage>
        <taxon>Eukaryota</taxon>
        <taxon>Fungi</taxon>
        <taxon>Dikarya</taxon>
        <taxon>Ascomycota</taxon>
        <taxon>Pezizomycotina</taxon>
        <taxon>Eurotiomycetes</taxon>
        <taxon>Eurotiomycetidae</taxon>
        <taxon>Onygenales</taxon>
        <taxon>Ajellomycetaceae</taxon>
        <taxon>Histoplasma</taxon>
    </lineage>
</organism>
<evidence type="ECO:0000313" key="2">
    <source>
        <dbReference type="Proteomes" id="UP000670092"/>
    </source>
</evidence>
<comment type="caution">
    <text evidence="1">The sequence shown here is derived from an EMBL/GenBank/DDBJ whole genome shotgun (WGS) entry which is preliminary data.</text>
</comment>
<reference evidence="1 2" key="1">
    <citation type="submission" date="2021-01" db="EMBL/GenBank/DDBJ databases">
        <title>Chromosome-level genome assembly of a human fungal pathogen reveals clustering of transcriptionally co-regulated genes.</title>
        <authorList>
            <person name="Voorhies M."/>
            <person name="Cohen S."/>
            <person name="Shea T.P."/>
            <person name="Petrus S."/>
            <person name="Munoz J.F."/>
            <person name="Poplawski S."/>
            <person name="Goldman W.E."/>
            <person name="Michael T."/>
            <person name="Cuomo C.A."/>
            <person name="Sil A."/>
            <person name="Beyhan S."/>
        </authorList>
    </citation>
    <scope>NUCLEOTIDE SEQUENCE [LARGE SCALE GENOMIC DNA]</scope>
    <source>
        <strain evidence="1 2">G184AR</strain>
    </source>
</reference>
<gene>
    <name evidence="1" type="ORF">I7I52_11672</name>
</gene>